<evidence type="ECO:0000256" key="1">
    <source>
        <dbReference type="SAM" id="Phobius"/>
    </source>
</evidence>
<protein>
    <submittedName>
        <fullName evidence="2">Flp operon protein Flp1</fullName>
    </submittedName>
</protein>
<organism evidence="2">
    <name type="scientific">Actinobacillus pleuropneumoniae serovar 4 str. M62</name>
    <dbReference type="NCBI Taxonomy" id="754255"/>
    <lineage>
        <taxon>Bacteria</taxon>
        <taxon>Pseudomonadati</taxon>
        <taxon>Pseudomonadota</taxon>
        <taxon>Gammaproteobacteria</taxon>
        <taxon>Pasteurellales</taxon>
        <taxon>Pasteurellaceae</taxon>
        <taxon>Actinobacillus</taxon>
    </lineage>
</organism>
<keyword evidence="1" id="KW-0472">Membrane</keyword>
<proteinExistence type="predicted"/>
<evidence type="ECO:0000313" key="2">
    <source>
        <dbReference type="EMBL" id="ADY88099.1"/>
    </source>
</evidence>
<dbReference type="EMBL" id="HQ402556">
    <property type="protein sequence ID" value="ADY88099.1"/>
    <property type="molecule type" value="Genomic_DNA"/>
</dbReference>
<reference evidence="2" key="1">
    <citation type="journal article" date="2012" name="Arch. Microbiol.">
        <title>The genetic analysis of the flp locus of Actinobacillus pleuropneumoniae.</title>
        <authorList>
            <person name="Li T."/>
            <person name="Xu Z."/>
            <person name="Zhang T."/>
            <person name="Li L."/>
            <person name="Chen H."/>
            <person name="Zhou R."/>
        </authorList>
    </citation>
    <scope>NUCLEOTIDE SEQUENCE</scope>
    <source>
        <strain evidence="2">M62</strain>
    </source>
</reference>
<gene>
    <name evidence="2" type="primary">flp1</name>
</gene>
<keyword evidence="1" id="KW-0812">Transmembrane</keyword>
<accession>E0EJ84</accession>
<dbReference type="InterPro" id="IPR007047">
    <property type="entry name" value="Flp_Fap"/>
</dbReference>
<dbReference type="Pfam" id="PF04964">
    <property type="entry name" value="Flp_Fap"/>
    <property type="match status" value="1"/>
</dbReference>
<sequence>MLSNLTTKAYISVTEGIRRFKENQQGVTAIEYGLIAVAVAVLIVAVFYNDGGFIQQLQKKFETLTQTINSTNGKL</sequence>
<dbReference type="RefSeq" id="WP_005603922.1">
    <property type="nucleotide sequence ID" value="NZ_ADOF01000020.1"/>
</dbReference>
<name>E0EJ84_ACTPL</name>
<keyword evidence="1" id="KW-1133">Transmembrane helix</keyword>
<dbReference type="AlphaFoldDB" id="E0EJ84"/>
<feature type="transmembrane region" description="Helical" evidence="1">
    <location>
        <begin position="29"/>
        <end position="49"/>
    </location>
</feature>